<protein>
    <submittedName>
        <fullName evidence="1">Uncharacterized protein</fullName>
    </submittedName>
</protein>
<reference evidence="1" key="2">
    <citation type="journal article" date="2023" name="Plants (Basel)">
        <title>Annotation of the Turnera subulata (Passifloraceae) Draft Genome Reveals the S-Locus Evolved after the Divergence of Turneroideae from Passifloroideae in a Stepwise Manner.</title>
        <authorList>
            <person name="Henning P.M."/>
            <person name="Roalson E.H."/>
            <person name="Mir W."/>
            <person name="McCubbin A.G."/>
            <person name="Shore J.S."/>
        </authorList>
    </citation>
    <scope>NUCLEOTIDE SEQUENCE</scope>
    <source>
        <strain evidence="1">F60SS</strain>
    </source>
</reference>
<proteinExistence type="predicted"/>
<sequence>HFGSLYARKPKTGQLLRRVRADERSNDATTPDIPPFSSVRVVGVSTIEARGVGSEKYKGKGRVFLSAEQAINILKSPVNVEEEWLSNPQNVIYWDAKNTHHQNSQFSEDSWELSEHLWAVTKMDDDGNESKIITQEDVKELLDAVGDDGDHVCF</sequence>
<organism evidence="1 2">
    <name type="scientific">Turnera subulata</name>
    <dbReference type="NCBI Taxonomy" id="218843"/>
    <lineage>
        <taxon>Eukaryota</taxon>
        <taxon>Viridiplantae</taxon>
        <taxon>Streptophyta</taxon>
        <taxon>Embryophyta</taxon>
        <taxon>Tracheophyta</taxon>
        <taxon>Spermatophyta</taxon>
        <taxon>Magnoliopsida</taxon>
        <taxon>eudicotyledons</taxon>
        <taxon>Gunneridae</taxon>
        <taxon>Pentapetalae</taxon>
        <taxon>rosids</taxon>
        <taxon>fabids</taxon>
        <taxon>Malpighiales</taxon>
        <taxon>Passifloraceae</taxon>
        <taxon>Turnera</taxon>
    </lineage>
</organism>
<dbReference type="PROSITE" id="PS00018">
    <property type="entry name" value="EF_HAND_1"/>
    <property type="match status" value="1"/>
</dbReference>
<dbReference type="InterPro" id="IPR018247">
    <property type="entry name" value="EF_Hand_1_Ca_BS"/>
</dbReference>
<name>A0A9Q0J840_9ROSI</name>
<dbReference type="Proteomes" id="UP001141552">
    <property type="component" value="Unassembled WGS sequence"/>
</dbReference>
<dbReference type="AlphaFoldDB" id="A0A9Q0J840"/>
<dbReference type="EMBL" id="JAKUCV010005026">
    <property type="protein sequence ID" value="KAJ4833026.1"/>
    <property type="molecule type" value="Genomic_DNA"/>
</dbReference>
<comment type="caution">
    <text evidence="1">The sequence shown here is derived from an EMBL/GenBank/DDBJ whole genome shotgun (WGS) entry which is preliminary data.</text>
</comment>
<feature type="non-terminal residue" evidence="1">
    <location>
        <position position="1"/>
    </location>
</feature>
<accession>A0A9Q0J840</accession>
<evidence type="ECO:0000313" key="2">
    <source>
        <dbReference type="Proteomes" id="UP001141552"/>
    </source>
</evidence>
<reference evidence="1" key="1">
    <citation type="submission" date="2022-02" db="EMBL/GenBank/DDBJ databases">
        <authorList>
            <person name="Henning P.M."/>
            <person name="McCubbin A.G."/>
            <person name="Shore J.S."/>
        </authorList>
    </citation>
    <scope>NUCLEOTIDE SEQUENCE</scope>
    <source>
        <strain evidence="1">F60SS</strain>
        <tissue evidence="1">Leaves</tissue>
    </source>
</reference>
<gene>
    <name evidence="1" type="ORF">Tsubulata_010653</name>
</gene>
<keyword evidence="2" id="KW-1185">Reference proteome</keyword>
<evidence type="ECO:0000313" key="1">
    <source>
        <dbReference type="EMBL" id="KAJ4833026.1"/>
    </source>
</evidence>